<keyword evidence="5" id="KW-1185">Reference proteome</keyword>
<evidence type="ECO:0000256" key="1">
    <source>
        <dbReference type="ARBA" id="ARBA00023157"/>
    </source>
</evidence>
<gene>
    <name evidence="4" type="ORF">NK662_11325</name>
</gene>
<dbReference type="PANTHER" id="PTHR42852">
    <property type="entry name" value="THIOL:DISULFIDE INTERCHANGE PROTEIN DSBE"/>
    <property type="match status" value="1"/>
</dbReference>
<dbReference type="CDD" id="cd02966">
    <property type="entry name" value="TlpA_like_family"/>
    <property type="match status" value="1"/>
</dbReference>
<evidence type="ECO:0000259" key="3">
    <source>
        <dbReference type="PROSITE" id="PS51352"/>
    </source>
</evidence>
<dbReference type="SUPFAM" id="SSF52833">
    <property type="entry name" value="Thioredoxin-like"/>
    <property type="match status" value="1"/>
</dbReference>
<dbReference type="RefSeq" id="WP_254759047.1">
    <property type="nucleotide sequence ID" value="NZ_JANCLT010000005.1"/>
</dbReference>
<dbReference type="InterPro" id="IPR000866">
    <property type="entry name" value="AhpC/TSA"/>
</dbReference>
<dbReference type="PROSITE" id="PS51352">
    <property type="entry name" value="THIOREDOXIN_2"/>
    <property type="match status" value="1"/>
</dbReference>
<dbReference type="EMBL" id="JANCLT010000005">
    <property type="protein sequence ID" value="MCP8969131.1"/>
    <property type="molecule type" value="Genomic_DNA"/>
</dbReference>
<dbReference type="GO" id="GO:0016209">
    <property type="term" value="F:antioxidant activity"/>
    <property type="evidence" value="ECO:0007669"/>
    <property type="project" value="InterPro"/>
</dbReference>
<dbReference type="Pfam" id="PF00578">
    <property type="entry name" value="AhpC-TSA"/>
    <property type="match status" value="1"/>
</dbReference>
<dbReference type="InterPro" id="IPR050553">
    <property type="entry name" value="Thioredoxin_ResA/DsbE_sf"/>
</dbReference>
<evidence type="ECO:0000256" key="2">
    <source>
        <dbReference type="SAM" id="SignalP"/>
    </source>
</evidence>
<dbReference type="Gene3D" id="3.40.30.10">
    <property type="entry name" value="Glutaredoxin"/>
    <property type="match status" value="1"/>
</dbReference>
<dbReference type="PANTHER" id="PTHR42852:SF1">
    <property type="entry name" value="THIOREDOXIN-LIKE PROTEIN YNEN"/>
    <property type="match status" value="1"/>
</dbReference>
<reference evidence="4" key="1">
    <citation type="submission" date="2022-07" db="EMBL/GenBank/DDBJ databases">
        <authorList>
            <person name="Li W.-J."/>
            <person name="Deng Q.-Q."/>
        </authorList>
    </citation>
    <scope>NUCLEOTIDE SEQUENCE</scope>
    <source>
        <strain evidence="4">SYSU M60031</strain>
    </source>
</reference>
<dbReference type="Proteomes" id="UP001156102">
    <property type="component" value="Unassembled WGS sequence"/>
</dbReference>
<protein>
    <submittedName>
        <fullName evidence="4">TlpA family protein disulfide reductase</fullName>
    </submittedName>
</protein>
<dbReference type="AlphaFoldDB" id="A0AA42BQ82"/>
<dbReference type="PROSITE" id="PS00194">
    <property type="entry name" value="THIOREDOXIN_1"/>
    <property type="match status" value="1"/>
</dbReference>
<dbReference type="InterPro" id="IPR036249">
    <property type="entry name" value="Thioredoxin-like_sf"/>
</dbReference>
<comment type="caution">
    <text evidence="4">The sequence shown here is derived from an EMBL/GenBank/DDBJ whole genome shotgun (WGS) entry which is preliminary data.</text>
</comment>
<sequence length="186" mass="20696">MIRKGLVLLLLAALIGQAAYSQLAKKEQPASSSPKIPASIANSGLEVGKEAPDFELQTYDGKTVKLSDYRGKKVILNFWATWCPPCQKEVPEMQAFYGQHQRDVVILAVNYTVSEKSGAQEKVAAFVTEHKLTFPVLMDSLTNVSATYKIISLPTSYFIDTKGVMRQKFIGPMTQEFMKKSLDKLE</sequence>
<keyword evidence="1" id="KW-1015">Disulfide bond</keyword>
<evidence type="ECO:0000313" key="4">
    <source>
        <dbReference type="EMBL" id="MCP8969131.1"/>
    </source>
</evidence>
<feature type="chain" id="PRO_5041373366" evidence="2">
    <location>
        <begin position="19"/>
        <end position="186"/>
    </location>
</feature>
<feature type="domain" description="Thioredoxin" evidence="3">
    <location>
        <begin position="45"/>
        <end position="186"/>
    </location>
</feature>
<dbReference type="GO" id="GO:0016491">
    <property type="term" value="F:oxidoreductase activity"/>
    <property type="evidence" value="ECO:0007669"/>
    <property type="project" value="InterPro"/>
</dbReference>
<name>A0AA42BQ82_9BACI</name>
<organism evidence="4 5">
    <name type="scientific">Ectobacillus ponti</name>
    <dbReference type="NCBI Taxonomy" id="2961894"/>
    <lineage>
        <taxon>Bacteria</taxon>
        <taxon>Bacillati</taxon>
        <taxon>Bacillota</taxon>
        <taxon>Bacilli</taxon>
        <taxon>Bacillales</taxon>
        <taxon>Bacillaceae</taxon>
        <taxon>Ectobacillus</taxon>
    </lineage>
</organism>
<feature type="signal peptide" evidence="2">
    <location>
        <begin position="1"/>
        <end position="18"/>
    </location>
</feature>
<proteinExistence type="predicted"/>
<keyword evidence="2" id="KW-0732">Signal</keyword>
<evidence type="ECO:0000313" key="5">
    <source>
        <dbReference type="Proteomes" id="UP001156102"/>
    </source>
</evidence>
<accession>A0AA42BQ82</accession>
<dbReference type="InterPro" id="IPR013766">
    <property type="entry name" value="Thioredoxin_domain"/>
</dbReference>
<dbReference type="InterPro" id="IPR017937">
    <property type="entry name" value="Thioredoxin_CS"/>
</dbReference>